<evidence type="ECO:0000256" key="2">
    <source>
        <dbReference type="SAM" id="SignalP"/>
    </source>
</evidence>
<keyword evidence="2" id="KW-0732">Signal</keyword>
<name>A0ABY4SSJ9_9CAUL</name>
<accession>A0ABY4SSJ9</accession>
<dbReference type="PROSITE" id="PS51257">
    <property type="entry name" value="PROKAR_LIPOPROTEIN"/>
    <property type="match status" value="1"/>
</dbReference>
<gene>
    <name evidence="3" type="ORF">M8231_07790</name>
</gene>
<protein>
    <recommendedName>
        <fullName evidence="5">Lipoprotein</fullName>
    </recommendedName>
</protein>
<dbReference type="Proteomes" id="UP001055429">
    <property type="component" value="Chromosome"/>
</dbReference>
<evidence type="ECO:0000313" key="3">
    <source>
        <dbReference type="EMBL" id="URI16851.1"/>
    </source>
</evidence>
<proteinExistence type="predicted"/>
<feature type="compositionally biased region" description="Low complexity" evidence="1">
    <location>
        <begin position="23"/>
        <end position="45"/>
    </location>
</feature>
<feature type="signal peptide" evidence="2">
    <location>
        <begin position="1"/>
        <end position="19"/>
    </location>
</feature>
<reference evidence="3" key="1">
    <citation type="submission" date="2022-05" db="EMBL/GenBank/DDBJ databases">
        <title>Brevundimonas albigilva TT17 genome sequence.</title>
        <authorList>
            <person name="Lee K."/>
            <person name="Son H."/>
        </authorList>
    </citation>
    <scope>NUCLEOTIDE SEQUENCE</scope>
    <source>
        <strain evidence="3">TT17</strain>
    </source>
</reference>
<feature type="region of interest" description="Disordered" evidence="1">
    <location>
        <begin position="23"/>
        <end position="48"/>
    </location>
</feature>
<organism evidence="3 4">
    <name type="scientific">Brevundimonas albigilva</name>
    <dbReference type="NCBI Taxonomy" id="1312364"/>
    <lineage>
        <taxon>Bacteria</taxon>
        <taxon>Pseudomonadati</taxon>
        <taxon>Pseudomonadota</taxon>
        <taxon>Alphaproteobacteria</taxon>
        <taxon>Caulobacterales</taxon>
        <taxon>Caulobacteraceae</taxon>
        <taxon>Brevundimonas</taxon>
    </lineage>
</organism>
<evidence type="ECO:0000256" key="1">
    <source>
        <dbReference type="SAM" id="MobiDB-lite"/>
    </source>
</evidence>
<evidence type="ECO:0008006" key="5">
    <source>
        <dbReference type="Google" id="ProtNLM"/>
    </source>
</evidence>
<feature type="chain" id="PRO_5046329103" description="Lipoprotein" evidence="2">
    <location>
        <begin position="20"/>
        <end position="207"/>
    </location>
</feature>
<dbReference type="EMBL" id="CP097649">
    <property type="protein sequence ID" value="URI16851.1"/>
    <property type="molecule type" value="Genomic_DNA"/>
</dbReference>
<keyword evidence="4" id="KW-1185">Reference proteome</keyword>
<evidence type="ECO:0000313" key="4">
    <source>
        <dbReference type="Proteomes" id="UP001055429"/>
    </source>
</evidence>
<sequence length="207" mass="20987">MIRLVAATALAVMSLAACEGSDRPAASAPAPAADQAARSASPSAPTVGDDVLTAEGLGQARIGMTLAELTAVWGADANPSAVGGADPQTCDEFHPAKAPQGVNVMIQNGVLTRITLMRNAATRTDRGVAVGDEAAAVTRAYGDALVAQPHKYEAAPAEDLFAWTRGGSSQYVDDASARGVRYEVGSDGKVKMIHAGGPSIQLVEGCA</sequence>
<dbReference type="RefSeq" id="WP_249750448.1">
    <property type="nucleotide sequence ID" value="NZ_CP097298.1"/>
</dbReference>